<organism evidence="1 2">
    <name type="scientific">Eumeta variegata</name>
    <name type="common">Bagworm moth</name>
    <name type="synonym">Eumeta japonica</name>
    <dbReference type="NCBI Taxonomy" id="151549"/>
    <lineage>
        <taxon>Eukaryota</taxon>
        <taxon>Metazoa</taxon>
        <taxon>Ecdysozoa</taxon>
        <taxon>Arthropoda</taxon>
        <taxon>Hexapoda</taxon>
        <taxon>Insecta</taxon>
        <taxon>Pterygota</taxon>
        <taxon>Neoptera</taxon>
        <taxon>Endopterygota</taxon>
        <taxon>Lepidoptera</taxon>
        <taxon>Glossata</taxon>
        <taxon>Ditrysia</taxon>
        <taxon>Tineoidea</taxon>
        <taxon>Psychidae</taxon>
        <taxon>Oiketicinae</taxon>
        <taxon>Eumeta</taxon>
    </lineage>
</organism>
<dbReference type="Proteomes" id="UP000299102">
    <property type="component" value="Unassembled WGS sequence"/>
</dbReference>
<comment type="caution">
    <text evidence="1">The sequence shown here is derived from an EMBL/GenBank/DDBJ whole genome shotgun (WGS) entry which is preliminary data.</text>
</comment>
<dbReference type="EMBL" id="BGZK01010493">
    <property type="protein sequence ID" value="GBP02781.1"/>
    <property type="molecule type" value="Genomic_DNA"/>
</dbReference>
<name>A0A4C1SNS5_EUMVA</name>
<gene>
    <name evidence="1" type="ORF">EVAR_74093_1</name>
</gene>
<evidence type="ECO:0000313" key="2">
    <source>
        <dbReference type="Proteomes" id="UP000299102"/>
    </source>
</evidence>
<sequence>MEKLATSLAAETLSYMSTNDLVQGAVQEAWRQAQETVNAELVQSEIAHIMMRNAERLETSITPSFGY</sequence>
<protein>
    <submittedName>
        <fullName evidence="1">Uncharacterized protein</fullName>
    </submittedName>
</protein>
<feature type="non-terminal residue" evidence="1">
    <location>
        <position position="67"/>
    </location>
</feature>
<accession>A0A4C1SNS5</accession>
<reference evidence="1 2" key="1">
    <citation type="journal article" date="2019" name="Commun. Biol.">
        <title>The bagworm genome reveals a unique fibroin gene that provides high tensile strength.</title>
        <authorList>
            <person name="Kono N."/>
            <person name="Nakamura H."/>
            <person name="Ohtoshi R."/>
            <person name="Tomita M."/>
            <person name="Numata K."/>
            <person name="Arakawa K."/>
        </authorList>
    </citation>
    <scope>NUCLEOTIDE SEQUENCE [LARGE SCALE GENOMIC DNA]</scope>
</reference>
<keyword evidence="2" id="KW-1185">Reference proteome</keyword>
<evidence type="ECO:0000313" key="1">
    <source>
        <dbReference type="EMBL" id="GBP02781.1"/>
    </source>
</evidence>
<proteinExistence type="predicted"/>
<dbReference type="AlphaFoldDB" id="A0A4C1SNS5"/>